<sequence>MTDRGARAIESLAIGDRVLSWKTGEYRPIRWIGRRTVRTDDLLTEEGRRVHLPVLIQRNAFAENAPSRDLYLSPAHGLLVKDYGISVRHLINGTTVRQVDDIQTIEYFHIELDSHDGVYAENMVAETYFESDNRHAYDNAGEYERLYPGDDPRVQEPCVRIDVPVTFVAGVRALLNKRAAQLAADAAV</sequence>
<proteinExistence type="predicted"/>
<keyword evidence="3" id="KW-1185">Reference proteome</keyword>
<dbReference type="Proteomes" id="UP000584642">
    <property type="component" value="Unassembled WGS sequence"/>
</dbReference>
<name>A0ABX2T6T3_9PROT</name>
<reference evidence="2 3" key="1">
    <citation type="submission" date="2020-05" db="EMBL/GenBank/DDBJ databases">
        <title>Azospirillum oleiclasticum sp. nov, a nitrogen-fixing and heavy crude oil-emulsifying bacterium isolated from the crude oil of Yumen Oilfield.</title>
        <authorList>
            <person name="Wu D."/>
            <person name="Cai M."/>
            <person name="Zhang X."/>
        </authorList>
    </citation>
    <scope>NUCLEOTIDE SEQUENCE [LARGE SCALE GENOMIC DNA]</scope>
    <source>
        <strain evidence="2 3">ROY-1-1-2</strain>
    </source>
</reference>
<dbReference type="EMBL" id="JABFDB010000001">
    <property type="protein sequence ID" value="NYZ18923.1"/>
    <property type="molecule type" value="Genomic_DNA"/>
</dbReference>
<dbReference type="InterPro" id="IPR028992">
    <property type="entry name" value="Hedgehog/Intein_dom"/>
</dbReference>
<comment type="caution">
    <text evidence="2">The sequence shown here is derived from an EMBL/GenBank/DDBJ whole genome shotgun (WGS) entry which is preliminary data.</text>
</comment>
<gene>
    <name evidence="2" type="ORF">HND93_04305</name>
</gene>
<dbReference type="Pfam" id="PF13403">
    <property type="entry name" value="Hint_2"/>
    <property type="match status" value="1"/>
</dbReference>
<evidence type="ECO:0000259" key="1">
    <source>
        <dbReference type="Pfam" id="PF13403"/>
    </source>
</evidence>
<feature type="domain" description="Hedgehog/Intein (Hint)" evidence="1">
    <location>
        <begin position="2"/>
        <end position="131"/>
    </location>
</feature>
<protein>
    <recommendedName>
        <fullName evidence="1">Hedgehog/Intein (Hint) domain-containing protein</fullName>
    </recommendedName>
</protein>
<evidence type="ECO:0000313" key="2">
    <source>
        <dbReference type="EMBL" id="NYZ18923.1"/>
    </source>
</evidence>
<accession>A0ABX2T6T3</accession>
<organism evidence="2 3">
    <name type="scientific">Azospirillum oleiclasticum</name>
    <dbReference type="NCBI Taxonomy" id="2735135"/>
    <lineage>
        <taxon>Bacteria</taxon>
        <taxon>Pseudomonadati</taxon>
        <taxon>Pseudomonadota</taxon>
        <taxon>Alphaproteobacteria</taxon>
        <taxon>Rhodospirillales</taxon>
        <taxon>Azospirillaceae</taxon>
        <taxon>Azospirillum</taxon>
    </lineage>
</organism>
<dbReference type="InterPro" id="IPR036844">
    <property type="entry name" value="Hint_dom_sf"/>
</dbReference>
<dbReference type="SUPFAM" id="SSF51294">
    <property type="entry name" value="Hedgehog/intein (Hint) domain"/>
    <property type="match status" value="1"/>
</dbReference>
<evidence type="ECO:0000313" key="3">
    <source>
        <dbReference type="Proteomes" id="UP000584642"/>
    </source>
</evidence>